<evidence type="ECO:0000313" key="6">
    <source>
        <dbReference type="EMBL" id="SEL92165.1"/>
    </source>
</evidence>
<organism evidence="6 7">
    <name type="scientific">Colwellia chukchiensis</name>
    <dbReference type="NCBI Taxonomy" id="641665"/>
    <lineage>
        <taxon>Bacteria</taxon>
        <taxon>Pseudomonadati</taxon>
        <taxon>Pseudomonadota</taxon>
        <taxon>Gammaproteobacteria</taxon>
        <taxon>Alteromonadales</taxon>
        <taxon>Colwelliaceae</taxon>
        <taxon>Colwellia</taxon>
    </lineage>
</organism>
<dbReference type="CDD" id="cd23660">
    <property type="entry name" value="USP-E_repeat2"/>
    <property type="match status" value="1"/>
</dbReference>
<evidence type="ECO:0000259" key="5">
    <source>
        <dbReference type="Pfam" id="PF00582"/>
    </source>
</evidence>
<dbReference type="PANTHER" id="PTHR47892:SF1">
    <property type="entry name" value="UNIVERSAL STRESS PROTEIN E"/>
    <property type="match status" value="1"/>
</dbReference>
<dbReference type="PRINTS" id="PR01438">
    <property type="entry name" value="UNVRSLSTRESS"/>
</dbReference>
<dbReference type="Gene3D" id="3.40.50.12370">
    <property type="match status" value="1"/>
</dbReference>
<dbReference type="InterPro" id="IPR006016">
    <property type="entry name" value="UspA"/>
</dbReference>
<dbReference type="EMBL" id="FOBI01000034">
    <property type="protein sequence ID" value="SEL92165.1"/>
    <property type="molecule type" value="Genomic_DNA"/>
</dbReference>
<gene>
    <name evidence="6" type="ORF">SAMN05216262_1342</name>
</gene>
<dbReference type="RefSeq" id="WP_085285787.1">
    <property type="nucleotide sequence ID" value="NZ_FOBI01000034.1"/>
</dbReference>
<sequence length="310" mass="34581">MEKYQKILAVVDPTTEDQKALKRAIELAQKTGASITAFLTIYDFSYEMTTMLSSDERDAMRQSVINDRKQWLNSLIAELDLSGLSVDCQVVWHNRPFEQIIEQVLENGYDIVIKGTHQHDKLKSVIFTPTDWHILRKCPCPVLLVKEHLWPDNGNILAAVNIGSEEDEHNSLNDKITAEAKQLTKVMKANLHLVNSFPGTPVNIAIEIPEFNATDYNRAMLEHQQNAMLEHAKAFNIAPENTHIKEGLPEDVIESVANALDAELVILGTIGRTGLSAALIGNTAEHVIDRLNCDVLALKPDGYVSPLDVK</sequence>
<name>A0A1H7U5Z1_9GAMM</name>
<evidence type="ECO:0000313" key="7">
    <source>
        <dbReference type="Proteomes" id="UP000199297"/>
    </source>
</evidence>
<comment type="subcellular location">
    <subcellularLocation>
        <location evidence="1">Cytoplasm</location>
    </subcellularLocation>
</comment>
<feature type="domain" description="UspA" evidence="5">
    <location>
        <begin position="175"/>
        <end position="299"/>
    </location>
</feature>
<dbReference type="NCBIfam" id="NF008380">
    <property type="entry name" value="PRK11175.1"/>
    <property type="match status" value="1"/>
</dbReference>
<dbReference type="GO" id="GO:0005737">
    <property type="term" value="C:cytoplasm"/>
    <property type="evidence" value="ECO:0007669"/>
    <property type="project" value="UniProtKB-SubCell"/>
</dbReference>
<dbReference type="InterPro" id="IPR006015">
    <property type="entry name" value="Universal_stress_UspA"/>
</dbReference>
<keyword evidence="3" id="KW-0963">Cytoplasm</keyword>
<reference evidence="7" key="1">
    <citation type="submission" date="2016-10" db="EMBL/GenBank/DDBJ databases">
        <authorList>
            <person name="Varghese N."/>
            <person name="Submissions S."/>
        </authorList>
    </citation>
    <scope>NUCLEOTIDE SEQUENCE [LARGE SCALE GENOMIC DNA]</scope>
    <source>
        <strain evidence="7">CGMCC 1.9127</strain>
    </source>
</reference>
<feature type="domain" description="UspA" evidence="5">
    <location>
        <begin position="4"/>
        <end position="146"/>
    </location>
</feature>
<comment type="similarity">
    <text evidence="2">Belongs to the universal stress protein A family.</text>
</comment>
<dbReference type="Proteomes" id="UP000199297">
    <property type="component" value="Unassembled WGS sequence"/>
</dbReference>
<dbReference type="SUPFAM" id="SSF52402">
    <property type="entry name" value="Adenine nucleotide alpha hydrolases-like"/>
    <property type="match status" value="2"/>
</dbReference>
<evidence type="ECO:0000256" key="4">
    <source>
        <dbReference type="ARBA" id="ARBA00037131"/>
    </source>
</evidence>
<protein>
    <submittedName>
        <fullName evidence="6">Universal stress protein E</fullName>
    </submittedName>
</protein>
<dbReference type="Pfam" id="PF00582">
    <property type="entry name" value="Usp"/>
    <property type="match status" value="2"/>
</dbReference>
<dbReference type="STRING" id="641665.GCA_002104455_01481"/>
<dbReference type="OrthoDB" id="239260at2"/>
<evidence type="ECO:0000256" key="1">
    <source>
        <dbReference type="ARBA" id="ARBA00004496"/>
    </source>
</evidence>
<comment type="function">
    <text evidence="4">Required for resistance to DNA-damaging agents.</text>
</comment>
<proteinExistence type="inferred from homology"/>
<accession>A0A1H7U5Z1</accession>
<evidence type="ECO:0000256" key="2">
    <source>
        <dbReference type="ARBA" id="ARBA00008791"/>
    </source>
</evidence>
<keyword evidence="7" id="KW-1185">Reference proteome</keyword>
<dbReference type="AlphaFoldDB" id="A0A1H7U5Z1"/>
<dbReference type="PANTHER" id="PTHR47892">
    <property type="entry name" value="UNIVERSAL STRESS PROTEIN E"/>
    <property type="match status" value="1"/>
</dbReference>
<evidence type="ECO:0000256" key="3">
    <source>
        <dbReference type="ARBA" id="ARBA00022490"/>
    </source>
</evidence>